<organism evidence="2 3">
    <name type="scientific">Aspergillus calidoustus</name>
    <dbReference type="NCBI Taxonomy" id="454130"/>
    <lineage>
        <taxon>Eukaryota</taxon>
        <taxon>Fungi</taxon>
        <taxon>Dikarya</taxon>
        <taxon>Ascomycota</taxon>
        <taxon>Pezizomycotina</taxon>
        <taxon>Eurotiomycetes</taxon>
        <taxon>Eurotiomycetidae</taxon>
        <taxon>Eurotiales</taxon>
        <taxon>Aspergillaceae</taxon>
        <taxon>Aspergillus</taxon>
        <taxon>Aspergillus subgen. Nidulantes</taxon>
    </lineage>
</organism>
<proteinExistence type="predicted"/>
<evidence type="ECO:0000313" key="3">
    <source>
        <dbReference type="Proteomes" id="UP000054771"/>
    </source>
</evidence>
<evidence type="ECO:0000313" key="2">
    <source>
        <dbReference type="EMBL" id="CEL08552.1"/>
    </source>
</evidence>
<gene>
    <name evidence="2" type="ORF">ASPCAL11701</name>
</gene>
<dbReference type="SMART" id="SM00829">
    <property type="entry name" value="PKS_ER"/>
    <property type="match status" value="1"/>
</dbReference>
<dbReference type="CDD" id="cd08276">
    <property type="entry name" value="MDR7"/>
    <property type="match status" value="1"/>
</dbReference>
<dbReference type="Proteomes" id="UP000054771">
    <property type="component" value="Unassembled WGS sequence"/>
</dbReference>
<dbReference type="InterPro" id="IPR011032">
    <property type="entry name" value="GroES-like_sf"/>
</dbReference>
<feature type="domain" description="Enoyl reductase (ER)" evidence="1">
    <location>
        <begin position="16"/>
        <end position="342"/>
    </location>
</feature>
<dbReference type="SUPFAM" id="SSF50129">
    <property type="entry name" value="GroES-like"/>
    <property type="match status" value="1"/>
</dbReference>
<dbReference type="Pfam" id="PF08240">
    <property type="entry name" value="ADH_N"/>
    <property type="match status" value="1"/>
</dbReference>
<dbReference type="InterPro" id="IPR036291">
    <property type="entry name" value="NAD(P)-bd_dom_sf"/>
</dbReference>
<dbReference type="InterPro" id="IPR020843">
    <property type="entry name" value="ER"/>
</dbReference>
<dbReference type="AlphaFoldDB" id="A0A0U5GD48"/>
<dbReference type="GO" id="GO:0016491">
    <property type="term" value="F:oxidoreductase activity"/>
    <property type="evidence" value="ECO:0007669"/>
    <property type="project" value="InterPro"/>
</dbReference>
<dbReference type="PANTHER" id="PTHR45033">
    <property type="match status" value="1"/>
</dbReference>
<dbReference type="OMA" id="ACITCAG"/>
<dbReference type="OrthoDB" id="3509362at2759"/>
<dbReference type="PANTHER" id="PTHR45033:SF1">
    <property type="entry name" value="OXIDOREDUCTASE (EUROFUNG)"/>
    <property type="match status" value="1"/>
</dbReference>
<dbReference type="InterPro" id="IPR013149">
    <property type="entry name" value="ADH-like_C"/>
</dbReference>
<reference evidence="3" key="1">
    <citation type="journal article" date="2016" name="Genome Announc.">
        <title>Draft genome sequences of fungus Aspergillus calidoustus.</title>
        <authorList>
            <person name="Horn F."/>
            <person name="Linde J."/>
            <person name="Mattern D.J."/>
            <person name="Walther G."/>
            <person name="Guthke R."/>
            <person name="Scherlach K."/>
            <person name="Martin K."/>
            <person name="Brakhage A.A."/>
            <person name="Petzke L."/>
            <person name="Valiante V."/>
        </authorList>
    </citation>
    <scope>NUCLEOTIDE SEQUENCE [LARGE SCALE GENOMIC DNA]</scope>
    <source>
        <strain evidence="3">SF006504</strain>
    </source>
</reference>
<keyword evidence="3" id="KW-1185">Reference proteome</keyword>
<dbReference type="STRING" id="454130.A0A0U5GD48"/>
<dbReference type="SUPFAM" id="SSF51735">
    <property type="entry name" value="NAD(P)-binding Rossmann-fold domains"/>
    <property type="match status" value="1"/>
</dbReference>
<dbReference type="Gene3D" id="3.90.180.10">
    <property type="entry name" value="Medium-chain alcohol dehydrogenases, catalytic domain"/>
    <property type="match status" value="1"/>
</dbReference>
<dbReference type="InterPro" id="IPR013154">
    <property type="entry name" value="ADH-like_N"/>
</dbReference>
<dbReference type="InterPro" id="IPR052711">
    <property type="entry name" value="Zinc_ADH-like"/>
</dbReference>
<name>A0A0U5GD48_ASPCI</name>
<protein>
    <recommendedName>
        <fullName evidence="1">Enoyl reductase (ER) domain-containing protein</fullName>
    </recommendedName>
</protein>
<evidence type="ECO:0000259" key="1">
    <source>
        <dbReference type="SMART" id="SM00829"/>
    </source>
</evidence>
<dbReference type="EMBL" id="CDMC01000011">
    <property type="protein sequence ID" value="CEL08552.1"/>
    <property type="molecule type" value="Genomic_DNA"/>
</dbReference>
<accession>A0A0U5GD48</accession>
<sequence length="344" mass="36773">MSVPQSCKAFRRTADGSTVEMVEEKLPSSLQPSQVLIRIHAVSINYRDVAMMNGKYPVSVIDRGIPASDCAAEVATVGSEVKDFRAGDRVTVIFDLNNLTGTEDETQVLGGDVDGVLRQYAVFDQSVLVHLPNHLSWEEAACITCAGATAWLALDMPRSSGVALLQGTGGVSMFALLICLAAGIKPIITSSSDAKLAAAQALGDAGVVQTINYKTHHNWEEKARELTGGRGVDVVVDNIGPTAISQNLSSLARRGAVSLVGFLGGFKLDKQPEILGQVLGMSAVIRGINPGSKADLQCFCNFLEEKKVQLKPLLDETVFNFEDSKTAFDHLYAAKHMGKVVIKI</sequence>
<dbReference type="Gene3D" id="3.40.50.720">
    <property type="entry name" value="NAD(P)-binding Rossmann-like Domain"/>
    <property type="match status" value="1"/>
</dbReference>
<dbReference type="Pfam" id="PF00107">
    <property type="entry name" value="ADH_zinc_N"/>
    <property type="match status" value="1"/>
</dbReference>